<dbReference type="AlphaFoldDB" id="A0A6G4X2R1"/>
<dbReference type="Proteomes" id="UP000477722">
    <property type="component" value="Unassembled WGS sequence"/>
</dbReference>
<evidence type="ECO:0000259" key="10">
    <source>
        <dbReference type="PROSITE" id="PS50929"/>
    </source>
</evidence>
<feature type="transmembrane region" description="Helical" evidence="8">
    <location>
        <begin position="287"/>
        <end position="309"/>
    </location>
</feature>
<dbReference type="GO" id="GO:0016887">
    <property type="term" value="F:ATP hydrolysis activity"/>
    <property type="evidence" value="ECO:0007669"/>
    <property type="project" value="InterPro"/>
</dbReference>
<evidence type="ECO:0000256" key="3">
    <source>
        <dbReference type="ARBA" id="ARBA00022741"/>
    </source>
</evidence>
<feature type="region of interest" description="Disordered" evidence="7">
    <location>
        <begin position="15"/>
        <end position="49"/>
    </location>
</feature>
<keyword evidence="3" id="KW-0547">Nucleotide-binding</keyword>
<evidence type="ECO:0000259" key="9">
    <source>
        <dbReference type="PROSITE" id="PS50893"/>
    </source>
</evidence>
<keyword evidence="4 11" id="KW-0067">ATP-binding</keyword>
<keyword evidence="2 8" id="KW-0812">Transmembrane</keyword>
<dbReference type="GO" id="GO:0005524">
    <property type="term" value="F:ATP binding"/>
    <property type="evidence" value="ECO:0007669"/>
    <property type="project" value="UniProtKB-KW"/>
</dbReference>
<dbReference type="PROSITE" id="PS00211">
    <property type="entry name" value="ABC_TRANSPORTER_1"/>
    <property type="match status" value="1"/>
</dbReference>
<evidence type="ECO:0000256" key="6">
    <source>
        <dbReference type="ARBA" id="ARBA00023136"/>
    </source>
</evidence>
<evidence type="ECO:0000256" key="5">
    <source>
        <dbReference type="ARBA" id="ARBA00022989"/>
    </source>
</evidence>
<protein>
    <submittedName>
        <fullName evidence="11">ABC transporter ATP-binding protein</fullName>
    </submittedName>
</protein>
<gene>
    <name evidence="11" type="ORF">G5C65_22970</name>
</gene>
<evidence type="ECO:0000256" key="8">
    <source>
        <dbReference type="SAM" id="Phobius"/>
    </source>
</evidence>
<dbReference type="SUPFAM" id="SSF52540">
    <property type="entry name" value="P-loop containing nucleoside triphosphate hydrolases"/>
    <property type="match status" value="1"/>
</dbReference>
<dbReference type="InterPro" id="IPR017871">
    <property type="entry name" value="ABC_transporter-like_CS"/>
</dbReference>
<comment type="subcellular location">
    <subcellularLocation>
        <location evidence="1">Cell membrane</location>
        <topology evidence="1">Multi-pass membrane protein</topology>
    </subcellularLocation>
</comment>
<name>A0A6G4X2R1_9ACTN</name>
<dbReference type="GO" id="GO:0005886">
    <property type="term" value="C:plasma membrane"/>
    <property type="evidence" value="ECO:0007669"/>
    <property type="project" value="UniProtKB-SubCell"/>
</dbReference>
<dbReference type="InterPro" id="IPR039421">
    <property type="entry name" value="Type_1_exporter"/>
</dbReference>
<dbReference type="InterPro" id="IPR011527">
    <property type="entry name" value="ABC1_TM_dom"/>
</dbReference>
<feature type="transmembrane region" description="Helical" evidence="8">
    <location>
        <begin position="176"/>
        <end position="196"/>
    </location>
</feature>
<dbReference type="Pfam" id="PF00664">
    <property type="entry name" value="ABC_membrane"/>
    <property type="match status" value="1"/>
</dbReference>
<dbReference type="SUPFAM" id="SSF90123">
    <property type="entry name" value="ABC transporter transmembrane region"/>
    <property type="match status" value="1"/>
</dbReference>
<dbReference type="PROSITE" id="PS50893">
    <property type="entry name" value="ABC_TRANSPORTER_2"/>
    <property type="match status" value="1"/>
</dbReference>
<evidence type="ECO:0000313" key="12">
    <source>
        <dbReference type="Proteomes" id="UP000477722"/>
    </source>
</evidence>
<comment type="caution">
    <text evidence="11">The sequence shown here is derived from an EMBL/GenBank/DDBJ whole genome shotgun (WGS) entry which is preliminary data.</text>
</comment>
<dbReference type="Gene3D" id="1.20.1560.10">
    <property type="entry name" value="ABC transporter type 1, transmembrane domain"/>
    <property type="match status" value="1"/>
</dbReference>
<dbReference type="SMART" id="SM00382">
    <property type="entry name" value="AAA"/>
    <property type="match status" value="1"/>
</dbReference>
<dbReference type="EMBL" id="JAAKZZ010000270">
    <property type="protein sequence ID" value="NGO71170.1"/>
    <property type="molecule type" value="Genomic_DNA"/>
</dbReference>
<dbReference type="GO" id="GO:0015421">
    <property type="term" value="F:ABC-type oligopeptide transporter activity"/>
    <property type="evidence" value="ECO:0007669"/>
    <property type="project" value="TreeGrafter"/>
</dbReference>
<feature type="transmembrane region" description="Helical" evidence="8">
    <location>
        <begin position="321"/>
        <end position="342"/>
    </location>
</feature>
<dbReference type="Pfam" id="PF00005">
    <property type="entry name" value="ABC_tran"/>
    <property type="match status" value="1"/>
</dbReference>
<dbReference type="PANTHER" id="PTHR43394:SF1">
    <property type="entry name" value="ATP-BINDING CASSETTE SUB-FAMILY B MEMBER 10, MITOCHONDRIAL"/>
    <property type="match status" value="1"/>
</dbReference>
<dbReference type="PROSITE" id="PS50929">
    <property type="entry name" value="ABC_TM1F"/>
    <property type="match status" value="1"/>
</dbReference>
<evidence type="ECO:0000256" key="4">
    <source>
        <dbReference type="ARBA" id="ARBA00022840"/>
    </source>
</evidence>
<evidence type="ECO:0000256" key="1">
    <source>
        <dbReference type="ARBA" id="ARBA00004651"/>
    </source>
</evidence>
<dbReference type="InterPro" id="IPR036640">
    <property type="entry name" value="ABC1_TM_sf"/>
</dbReference>
<dbReference type="Gene3D" id="3.40.50.300">
    <property type="entry name" value="P-loop containing nucleotide triphosphate hydrolases"/>
    <property type="match status" value="1"/>
</dbReference>
<reference evidence="11 12" key="1">
    <citation type="submission" date="2020-02" db="EMBL/GenBank/DDBJ databases">
        <title>Whole-genome analyses of novel actinobacteria.</title>
        <authorList>
            <person name="Sahin N."/>
            <person name="Tatar D."/>
        </authorList>
    </citation>
    <scope>NUCLEOTIDE SEQUENCE [LARGE SCALE GENOMIC DNA]</scope>
    <source>
        <strain evidence="11 12">SB3404</strain>
    </source>
</reference>
<dbReference type="PANTHER" id="PTHR43394">
    <property type="entry name" value="ATP-DEPENDENT PERMEASE MDL1, MITOCHONDRIAL"/>
    <property type="match status" value="1"/>
</dbReference>
<dbReference type="InterPro" id="IPR003593">
    <property type="entry name" value="AAA+_ATPase"/>
</dbReference>
<sequence>MFPSRTLKGRGAVSRFGSAAGRDRPPWRRSLRRTARGSPDSAAGAGGGAEGARSLILEAARPGTRTLALFLAGTAAAAVTLLLPAVLGRALDALLAGEDAGRWLALCAALAGAAVLCDAAETVLTGTLNSRTAARLRTGLVRHLLSAAPGAHRFSAGDLVTRGTLNAAHAGTAPSAAASAFAALALPVGGVVALALLDPRLAAVFLAGIPLLALLLRAFLRTTSDCVTRYQHEQGRVAGRLVEVLDGARTVAAAGTYEREVDRVQGPLPALSRQGHRMWHVQGRSTAQAAVLVPLLQIGVVGAGGLLLAAGELSVGGLVAAARYAVLAAGVGGLVGHLNGLVRARGAARRLAGVHALPPLRHGTARLPDGGPGRLELRGVRAVRDGATVLDAVDLTVPGGATAAVVGPSGSGKSLLAALAGRLAEPEAGRVLLDGVDLAELERSELRRAVGYAFARPALLGGTLAGTIGLGAGPGRPDPERVAAAARDACADTFIRTLPAGYDTACADVRLSGGEIQRLGLARAFAHRGRLLILDDATSSLDTATELRVTEALLGTVAHTRRPRTRLIVAHRASTAARADLTVWLEAGRVRAVAPHDRLWQNPAYRRLFTPDPYSDPYSDPAAEAEAP</sequence>
<evidence type="ECO:0000256" key="7">
    <source>
        <dbReference type="SAM" id="MobiDB-lite"/>
    </source>
</evidence>
<organism evidence="11 12">
    <name type="scientific">Streptomyces boncukensis</name>
    <dbReference type="NCBI Taxonomy" id="2711219"/>
    <lineage>
        <taxon>Bacteria</taxon>
        <taxon>Bacillati</taxon>
        <taxon>Actinomycetota</taxon>
        <taxon>Actinomycetes</taxon>
        <taxon>Kitasatosporales</taxon>
        <taxon>Streptomycetaceae</taxon>
        <taxon>Streptomyces</taxon>
    </lineage>
</organism>
<dbReference type="RefSeq" id="WP_165300812.1">
    <property type="nucleotide sequence ID" value="NZ_JAAKZZ010000270.1"/>
</dbReference>
<evidence type="ECO:0000256" key="2">
    <source>
        <dbReference type="ARBA" id="ARBA00022692"/>
    </source>
</evidence>
<feature type="transmembrane region" description="Helical" evidence="8">
    <location>
        <begin position="202"/>
        <end position="220"/>
    </location>
</feature>
<accession>A0A6G4X2R1</accession>
<evidence type="ECO:0000313" key="11">
    <source>
        <dbReference type="EMBL" id="NGO71170.1"/>
    </source>
</evidence>
<keyword evidence="6 8" id="KW-0472">Membrane</keyword>
<dbReference type="InterPro" id="IPR027417">
    <property type="entry name" value="P-loop_NTPase"/>
</dbReference>
<keyword evidence="5 8" id="KW-1133">Transmembrane helix</keyword>
<dbReference type="InterPro" id="IPR003439">
    <property type="entry name" value="ABC_transporter-like_ATP-bd"/>
</dbReference>
<feature type="transmembrane region" description="Helical" evidence="8">
    <location>
        <begin position="67"/>
        <end position="91"/>
    </location>
</feature>
<proteinExistence type="predicted"/>
<feature type="transmembrane region" description="Helical" evidence="8">
    <location>
        <begin position="103"/>
        <end position="128"/>
    </location>
</feature>
<feature type="domain" description="ABC transmembrane type-1" evidence="10">
    <location>
        <begin position="67"/>
        <end position="343"/>
    </location>
</feature>
<keyword evidence="12" id="KW-1185">Reference proteome</keyword>
<feature type="domain" description="ABC transporter" evidence="9">
    <location>
        <begin position="375"/>
        <end position="612"/>
    </location>
</feature>